<sequence length="156" mass="17781">MVKSEEIVSKCVAIGKAIISALKTHVEVPVVFTIEDDTYIYSYCPKFGIFAYGDTLEIAKDNLASAISVNIHTLFKENRIKDIFDNQLDSAYLSAYEKIKDRLSLETLEIICAYHYDKDQVETIRGIIKQPQIYDLTEEIKLKIDLIEVKRNIAVA</sequence>
<dbReference type="AlphaFoldDB" id="A0A9Q8VXZ4"/>
<accession>A0A9Q8VXZ4</accession>
<dbReference type="RefSeq" id="WP_004433033.1">
    <property type="nucleotide sequence ID" value="NZ_CP091928.1"/>
</dbReference>
<gene>
    <name evidence="1" type="ORF">MAL03_11380</name>
</gene>
<proteinExistence type="predicted"/>
<organism evidence="1 2">
    <name type="scientific">Leptospira noguchii</name>
    <dbReference type="NCBI Taxonomy" id="28182"/>
    <lineage>
        <taxon>Bacteria</taxon>
        <taxon>Pseudomonadati</taxon>
        <taxon>Spirochaetota</taxon>
        <taxon>Spirochaetia</taxon>
        <taxon>Leptospirales</taxon>
        <taxon>Leptospiraceae</taxon>
        <taxon>Leptospira</taxon>
    </lineage>
</organism>
<dbReference type="Proteomes" id="UP000829829">
    <property type="component" value="Chromosome 1"/>
</dbReference>
<evidence type="ECO:0000313" key="1">
    <source>
        <dbReference type="EMBL" id="UOG55509.1"/>
    </source>
</evidence>
<reference evidence="1" key="1">
    <citation type="submission" date="2022-02" db="EMBL/GenBank/DDBJ databases">
        <title>The genetically variable rfb locus in Leptospira is a mobile cassette and a molecular signature of serovar identity.</title>
        <authorList>
            <person name="Nieves C."/>
            <person name="Vincent A.T."/>
            <person name="Zarantonelli L."/>
            <person name="Picardeau M."/>
            <person name="Veyrier F.J."/>
            <person name="Buschiazzo A."/>
        </authorList>
    </citation>
    <scope>NUCLEOTIDE SEQUENCE</scope>
    <source>
        <strain evidence="1">IP1512017</strain>
    </source>
</reference>
<evidence type="ECO:0000313" key="2">
    <source>
        <dbReference type="Proteomes" id="UP000829829"/>
    </source>
</evidence>
<dbReference type="InterPro" id="IPR035069">
    <property type="entry name" value="TTHA1013/TTHA0281-like"/>
</dbReference>
<dbReference type="SUPFAM" id="SSF143100">
    <property type="entry name" value="TTHA1013/TTHA0281-like"/>
    <property type="match status" value="1"/>
</dbReference>
<protein>
    <submittedName>
        <fullName evidence="1">Uncharacterized protein</fullName>
    </submittedName>
</protein>
<name>A0A9Q8VXZ4_9LEPT</name>
<dbReference type="EMBL" id="CP091957">
    <property type="protein sequence ID" value="UOG55509.1"/>
    <property type="molecule type" value="Genomic_DNA"/>
</dbReference>